<evidence type="ECO:0008006" key="4">
    <source>
        <dbReference type="Google" id="ProtNLM"/>
    </source>
</evidence>
<dbReference type="RefSeq" id="WP_005358322.1">
    <property type="nucleotide sequence ID" value="NZ_APVG01000049.1"/>
</dbReference>
<proteinExistence type="predicted"/>
<evidence type="ECO:0000313" key="3">
    <source>
        <dbReference type="Proteomes" id="UP000023775"/>
    </source>
</evidence>
<dbReference type="Proteomes" id="UP000023775">
    <property type="component" value="Unassembled WGS sequence"/>
</dbReference>
<dbReference type="EMBL" id="APVG01000049">
    <property type="protein sequence ID" value="ENY70936.1"/>
    <property type="molecule type" value="Genomic_DNA"/>
</dbReference>
<accession>N9VHP8</accession>
<feature type="transmembrane region" description="Helical" evidence="1">
    <location>
        <begin position="40"/>
        <end position="59"/>
    </location>
</feature>
<sequence length="66" mass="7369">MLIKSVVVVLLLLILGQLLQALWLMVAARQANSLPLGRRVLLSALLVLLLVIALQLGWITPHYRPY</sequence>
<gene>
    <name evidence="2" type="ORF">G114_15756</name>
</gene>
<organism evidence="2 3">
    <name type="scientific">Aeromonas diversa CDC 2478-85</name>
    <dbReference type="NCBI Taxonomy" id="1268237"/>
    <lineage>
        <taxon>Bacteria</taxon>
        <taxon>Pseudomonadati</taxon>
        <taxon>Pseudomonadota</taxon>
        <taxon>Gammaproteobacteria</taxon>
        <taxon>Aeromonadales</taxon>
        <taxon>Aeromonadaceae</taxon>
        <taxon>Aeromonas</taxon>
    </lineage>
</organism>
<name>N9VHP8_9GAMM</name>
<reference evidence="2 3" key="1">
    <citation type="journal article" date="2013" name="Genome Announc.">
        <title>Draft Genome Sequence of the Aeromonas diversa Type Strain.</title>
        <authorList>
            <person name="Farfan M."/>
            <person name="Spataro N."/>
            <person name="Sanglas A."/>
            <person name="Albarral V."/>
            <person name="Loren J.G."/>
            <person name="Bosch E."/>
            <person name="Fuste M.C."/>
        </authorList>
    </citation>
    <scope>NUCLEOTIDE SEQUENCE [LARGE SCALE GENOMIC DNA]</scope>
    <source>
        <strain evidence="2 3">2478-85</strain>
    </source>
</reference>
<keyword evidence="1" id="KW-0812">Transmembrane</keyword>
<dbReference type="InterPro" id="IPR021313">
    <property type="entry name" value="DUF2909"/>
</dbReference>
<keyword evidence="1" id="KW-0472">Membrane</keyword>
<evidence type="ECO:0000256" key="1">
    <source>
        <dbReference type="SAM" id="Phobius"/>
    </source>
</evidence>
<protein>
    <recommendedName>
        <fullName evidence="4">DUF2909 domain-containing protein</fullName>
    </recommendedName>
</protein>
<dbReference type="Pfam" id="PF11137">
    <property type="entry name" value="DUF2909"/>
    <property type="match status" value="1"/>
</dbReference>
<keyword evidence="3" id="KW-1185">Reference proteome</keyword>
<dbReference type="PATRIC" id="fig|1268237.3.peg.3102"/>
<evidence type="ECO:0000313" key="2">
    <source>
        <dbReference type="EMBL" id="ENY70936.1"/>
    </source>
</evidence>
<feature type="transmembrane region" description="Helical" evidence="1">
    <location>
        <begin position="6"/>
        <end position="28"/>
    </location>
</feature>
<keyword evidence="1" id="KW-1133">Transmembrane helix</keyword>
<dbReference type="AlphaFoldDB" id="N9VHP8"/>
<comment type="caution">
    <text evidence="2">The sequence shown here is derived from an EMBL/GenBank/DDBJ whole genome shotgun (WGS) entry which is preliminary data.</text>
</comment>